<reference evidence="5" key="1">
    <citation type="journal article" date="2020" name="Stud. Mycol.">
        <title>101 Dothideomycetes genomes: a test case for predicting lifestyles and emergence of pathogens.</title>
        <authorList>
            <person name="Haridas S."/>
            <person name="Albert R."/>
            <person name="Binder M."/>
            <person name="Bloem J."/>
            <person name="Labutti K."/>
            <person name="Salamov A."/>
            <person name="Andreopoulos B."/>
            <person name="Baker S."/>
            <person name="Barry K."/>
            <person name="Bills G."/>
            <person name="Bluhm B."/>
            <person name="Cannon C."/>
            <person name="Castanera R."/>
            <person name="Culley D."/>
            <person name="Daum C."/>
            <person name="Ezra D."/>
            <person name="Gonzalez J."/>
            <person name="Henrissat B."/>
            <person name="Kuo A."/>
            <person name="Liang C."/>
            <person name="Lipzen A."/>
            <person name="Lutzoni F."/>
            <person name="Magnuson J."/>
            <person name="Mondo S."/>
            <person name="Nolan M."/>
            <person name="Ohm R."/>
            <person name="Pangilinan J."/>
            <person name="Park H.-J."/>
            <person name="Ramirez L."/>
            <person name="Alfaro M."/>
            <person name="Sun H."/>
            <person name="Tritt A."/>
            <person name="Yoshinaga Y."/>
            <person name="Zwiers L.-H."/>
            <person name="Turgeon B."/>
            <person name="Goodwin S."/>
            <person name="Spatafora J."/>
            <person name="Crous P."/>
            <person name="Grigoriev I."/>
        </authorList>
    </citation>
    <scope>NUCLEOTIDE SEQUENCE</scope>
    <source>
        <strain evidence="5">CBS 130266</strain>
    </source>
</reference>
<feature type="domain" description="Transcription factor CBF/NF-Y/archaeal histone" evidence="4">
    <location>
        <begin position="19"/>
        <end position="84"/>
    </location>
</feature>
<dbReference type="Pfam" id="PF00808">
    <property type="entry name" value="CBFD_NFYB_HMF"/>
    <property type="match status" value="1"/>
</dbReference>
<dbReference type="CDD" id="cd23645">
    <property type="entry name" value="HFD_Dpb3-like"/>
    <property type="match status" value="1"/>
</dbReference>
<dbReference type="Proteomes" id="UP000800235">
    <property type="component" value="Unassembled WGS sequence"/>
</dbReference>
<dbReference type="GO" id="GO:0046982">
    <property type="term" value="F:protein heterodimerization activity"/>
    <property type="evidence" value="ECO:0007669"/>
    <property type="project" value="InterPro"/>
</dbReference>
<evidence type="ECO:0000256" key="1">
    <source>
        <dbReference type="ARBA" id="ARBA00004123"/>
    </source>
</evidence>
<keyword evidence="2" id="KW-0539">Nucleus</keyword>
<sequence length="232" mass="25146">MPYNNTPIAPPKEYSGTVSLPLARVKKIICADDEIQSCSNNAAFVITIATEMFVQHLVEKTHEIIKAEKRPRRNVQYADVANAIARLDHLEFLSDVVPRTTTYAKVQERQRRKAEADAAKAAAAQAESSQGEHQPQESAAHPGVAATNGHQTFSGPSSGHYGSRSREVNILDDTEPMEVDQQGNVYQQMPSTASMLEKARAASQRAESGPSPSSSAHPYQPPPHSNANAHGP</sequence>
<dbReference type="InterPro" id="IPR009072">
    <property type="entry name" value="Histone-fold"/>
</dbReference>
<dbReference type="OrthoDB" id="636685at2759"/>
<dbReference type="GO" id="GO:0008623">
    <property type="term" value="C:CHRAC"/>
    <property type="evidence" value="ECO:0007669"/>
    <property type="project" value="TreeGrafter"/>
</dbReference>
<name>A0A9P4NRB2_9PEZI</name>
<dbReference type="SUPFAM" id="SSF47113">
    <property type="entry name" value="Histone-fold"/>
    <property type="match status" value="1"/>
</dbReference>
<dbReference type="PANTHER" id="PTHR10252">
    <property type="entry name" value="HISTONE-LIKE TRANSCRIPTION FACTOR CCAAT-RELATED"/>
    <property type="match status" value="1"/>
</dbReference>
<evidence type="ECO:0000259" key="4">
    <source>
        <dbReference type="Pfam" id="PF00808"/>
    </source>
</evidence>
<comment type="subcellular location">
    <subcellularLocation>
        <location evidence="1">Nucleus</location>
    </subcellularLocation>
</comment>
<evidence type="ECO:0000313" key="5">
    <source>
        <dbReference type="EMBL" id="KAF2429851.1"/>
    </source>
</evidence>
<organism evidence="5 6">
    <name type="scientific">Tothia fuscella</name>
    <dbReference type="NCBI Taxonomy" id="1048955"/>
    <lineage>
        <taxon>Eukaryota</taxon>
        <taxon>Fungi</taxon>
        <taxon>Dikarya</taxon>
        <taxon>Ascomycota</taxon>
        <taxon>Pezizomycotina</taxon>
        <taxon>Dothideomycetes</taxon>
        <taxon>Pleosporomycetidae</taxon>
        <taxon>Venturiales</taxon>
        <taxon>Cylindrosympodiaceae</taxon>
        <taxon>Tothia</taxon>
    </lineage>
</organism>
<proteinExistence type="predicted"/>
<evidence type="ECO:0000313" key="6">
    <source>
        <dbReference type="Proteomes" id="UP000800235"/>
    </source>
</evidence>
<evidence type="ECO:0000256" key="2">
    <source>
        <dbReference type="ARBA" id="ARBA00023242"/>
    </source>
</evidence>
<dbReference type="EMBL" id="MU007043">
    <property type="protein sequence ID" value="KAF2429851.1"/>
    <property type="molecule type" value="Genomic_DNA"/>
</dbReference>
<dbReference type="InterPro" id="IPR050568">
    <property type="entry name" value="Transcr_DNA_Rep_Reg"/>
</dbReference>
<dbReference type="InterPro" id="IPR003958">
    <property type="entry name" value="CBFA_NFYB_domain"/>
</dbReference>
<dbReference type="GO" id="GO:0006261">
    <property type="term" value="P:DNA-templated DNA replication"/>
    <property type="evidence" value="ECO:0007669"/>
    <property type="project" value="TreeGrafter"/>
</dbReference>
<feature type="compositionally biased region" description="Polar residues" evidence="3">
    <location>
        <begin position="181"/>
        <end position="194"/>
    </location>
</feature>
<feature type="compositionally biased region" description="Basic and acidic residues" evidence="3">
    <location>
        <begin position="106"/>
        <end position="118"/>
    </location>
</feature>
<protein>
    <recommendedName>
        <fullName evidence="4">Transcription factor CBF/NF-Y/archaeal histone domain-containing protein</fullName>
    </recommendedName>
</protein>
<dbReference type="PANTHER" id="PTHR10252:SF54">
    <property type="entry name" value="CHROMATIN ACCESSIBILITY COMPLEX PROTEIN 1"/>
    <property type="match status" value="1"/>
</dbReference>
<comment type="caution">
    <text evidence="5">The sequence shown here is derived from an EMBL/GenBank/DDBJ whole genome shotgun (WGS) entry which is preliminary data.</text>
</comment>
<feature type="region of interest" description="Disordered" evidence="3">
    <location>
        <begin position="105"/>
        <end position="232"/>
    </location>
</feature>
<accession>A0A9P4NRB2</accession>
<dbReference type="AlphaFoldDB" id="A0A9P4NRB2"/>
<keyword evidence="6" id="KW-1185">Reference proteome</keyword>
<feature type="compositionally biased region" description="Polar residues" evidence="3">
    <location>
        <begin position="128"/>
        <end position="137"/>
    </location>
</feature>
<gene>
    <name evidence="5" type="ORF">EJ08DRAFT_261922</name>
</gene>
<feature type="compositionally biased region" description="Polar residues" evidence="3">
    <location>
        <begin position="148"/>
        <end position="157"/>
    </location>
</feature>
<dbReference type="Gene3D" id="1.10.20.10">
    <property type="entry name" value="Histone, subunit A"/>
    <property type="match status" value="1"/>
</dbReference>
<evidence type="ECO:0000256" key="3">
    <source>
        <dbReference type="SAM" id="MobiDB-lite"/>
    </source>
</evidence>